<evidence type="ECO:0000259" key="5">
    <source>
        <dbReference type="Pfam" id="PF12697"/>
    </source>
</evidence>
<gene>
    <name evidence="6" type="ORF">SAMN05443575_2350</name>
</gene>
<dbReference type="RefSeq" id="WP_073390381.1">
    <property type="nucleotide sequence ID" value="NZ_FQVU01000003.1"/>
</dbReference>
<dbReference type="GO" id="GO:0052689">
    <property type="term" value="F:carboxylic ester hydrolase activity"/>
    <property type="evidence" value="ECO:0007669"/>
    <property type="project" value="InterPro"/>
</dbReference>
<name>A0A1M5L689_9ACTN</name>
<evidence type="ECO:0000313" key="6">
    <source>
        <dbReference type="EMBL" id="SHG59943.1"/>
    </source>
</evidence>
<evidence type="ECO:0000256" key="2">
    <source>
        <dbReference type="PIRSR" id="PIRSR017388-1"/>
    </source>
</evidence>
<dbReference type="SUPFAM" id="SSF53474">
    <property type="entry name" value="alpha/beta-Hydrolases"/>
    <property type="match status" value="1"/>
</dbReference>
<evidence type="ECO:0000256" key="1">
    <source>
        <dbReference type="ARBA" id="ARBA00022801"/>
    </source>
</evidence>
<dbReference type="EMBL" id="FQVU01000003">
    <property type="protein sequence ID" value="SHG59943.1"/>
    <property type="molecule type" value="Genomic_DNA"/>
</dbReference>
<dbReference type="InterPro" id="IPR029058">
    <property type="entry name" value="AB_hydrolase_fold"/>
</dbReference>
<dbReference type="InterPro" id="IPR012354">
    <property type="entry name" value="Esterase_lipase"/>
</dbReference>
<dbReference type="GO" id="GO:0016020">
    <property type="term" value="C:membrane"/>
    <property type="evidence" value="ECO:0007669"/>
    <property type="project" value="TreeGrafter"/>
</dbReference>
<dbReference type="PIRSF" id="PIRSF017388">
    <property type="entry name" value="Esterase_lipase"/>
    <property type="match status" value="1"/>
</dbReference>
<keyword evidence="1" id="KW-0378">Hydrolase</keyword>
<sequence length="260" mass="27643">MPATPPDAADAAPFAADGPGGAGSVGVVVSHGFTGTPASMRPWAQHLADAGFSVRLPLLPGHGATWRETNRTRWPQWYEAIESTFAELRERCDTVLAMGLSMGGTLVTRLAEQHPETVAGLVLVNPAYGTRRVDAKLAPYIGRLVRSRPSIGGDIKKPGVAEPAADRTPVLAFASLQQLWKATVADLPRVTAPVLLYRSREDHVVDDLSVELLHRGAVNTTVREVVLEDSYHVATLDNDAPTIFAGSVDFARTIAGVGAP</sequence>
<feature type="active site" description="Charge relay system" evidence="2">
    <location>
        <position position="232"/>
    </location>
</feature>
<feature type="active site" description="Charge relay system" evidence="2">
    <location>
        <position position="202"/>
    </location>
</feature>
<feature type="site" description="Important for substrate specificity" evidence="4">
    <location>
        <position position="151"/>
    </location>
</feature>
<dbReference type="Gene3D" id="3.40.50.1820">
    <property type="entry name" value="alpha/beta hydrolase"/>
    <property type="match status" value="1"/>
</dbReference>
<dbReference type="Proteomes" id="UP000186132">
    <property type="component" value="Unassembled WGS sequence"/>
</dbReference>
<dbReference type="InterPro" id="IPR000073">
    <property type="entry name" value="AB_hydrolase_1"/>
</dbReference>
<feature type="active site" description="Nucleophile" evidence="2">
    <location>
        <position position="101"/>
    </location>
</feature>
<dbReference type="PANTHER" id="PTHR43798">
    <property type="entry name" value="MONOACYLGLYCEROL LIPASE"/>
    <property type="match status" value="1"/>
</dbReference>
<dbReference type="STRING" id="1206085.SAMN05443575_2350"/>
<dbReference type="Pfam" id="PF12697">
    <property type="entry name" value="Abhydrolase_6"/>
    <property type="match status" value="1"/>
</dbReference>
<dbReference type="OrthoDB" id="9786110at2"/>
<dbReference type="InterPro" id="IPR050266">
    <property type="entry name" value="AB_hydrolase_sf"/>
</dbReference>
<proteinExistence type="predicted"/>
<feature type="binding site" evidence="3">
    <location>
        <position position="102"/>
    </location>
    <ligand>
        <name>substrate</name>
    </ligand>
</feature>
<feature type="domain" description="AB hydrolase-1" evidence="5">
    <location>
        <begin position="27"/>
        <end position="238"/>
    </location>
</feature>
<protein>
    <submittedName>
        <fullName evidence="6">Carboxylesterase</fullName>
    </submittedName>
</protein>
<keyword evidence="7" id="KW-1185">Reference proteome</keyword>
<dbReference type="PANTHER" id="PTHR43798:SF31">
    <property type="entry name" value="AB HYDROLASE SUPERFAMILY PROTEIN YCLE"/>
    <property type="match status" value="1"/>
</dbReference>
<organism evidence="6 7">
    <name type="scientific">Jatrophihabitans endophyticus</name>
    <dbReference type="NCBI Taxonomy" id="1206085"/>
    <lineage>
        <taxon>Bacteria</taxon>
        <taxon>Bacillati</taxon>
        <taxon>Actinomycetota</taxon>
        <taxon>Actinomycetes</taxon>
        <taxon>Jatrophihabitantales</taxon>
        <taxon>Jatrophihabitantaceae</taxon>
        <taxon>Jatrophihabitans</taxon>
    </lineage>
</organism>
<evidence type="ECO:0000256" key="3">
    <source>
        <dbReference type="PIRSR" id="PIRSR017388-2"/>
    </source>
</evidence>
<reference evidence="6 7" key="1">
    <citation type="submission" date="2016-11" db="EMBL/GenBank/DDBJ databases">
        <authorList>
            <person name="Jaros S."/>
            <person name="Januszkiewicz K."/>
            <person name="Wedrychowicz H."/>
        </authorList>
    </citation>
    <scope>NUCLEOTIDE SEQUENCE [LARGE SCALE GENOMIC DNA]</scope>
    <source>
        <strain evidence="6 7">DSM 45627</strain>
    </source>
</reference>
<evidence type="ECO:0000256" key="4">
    <source>
        <dbReference type="PIRSR" id="PIRSR017388-3"/>
    </source>
</evidence>
<dbReference type="AlphaFoldDB" id="A0A1M5L689"/>
<evidence type="ECO:0000313" key="7">
    <source>
        <dbReference type="Proteomes" id="UP000186132"/>
    </source>
</evidence>
<feature type="binding site" evidence="3">
    <location>
        <position position="33"/>
    </location>
    <ligand>
        <name>substrate</name>
    </ligand>
</feature>
<accession>A0A1M5L689</accession>